<evidence type="ECO:0000313" key="3">
    <source>
        <dbReference type="EMBL" id="MBA6118685.1"/>
    </source>
</evidence>
<dbReference type="RefSeq" id="WP_182387679.1">
    <property type="nucleotide sequence ID" value="NZ_CP060529.1"/>
</dbReference>
<dbReference type="Gene3D" id="3.40.50.300">
    <property type="entry name" value="P-loop containing nucleotide triphosphate hydrolases"/>
    <property type="match status" value="1"/>
</dbReference>
<accession>A0A7W2L576</accession>
<dbReference type="Pfam" id="PF13401">
    <property type="entry name" value="AAA_22"/>
    <property type="match status" value="1"/>
</dbReference>
<evidence type="ECO:0000259" key="2">
    <source>
        <dbReference type="Pfam" id="PF13401"/>
    </source>
</evidence>
<sequence>MNAAIESRFDGCFEIEQIRKRVTVQPEPLGDLSQLNPMIAGEVLLDRLKQIYLPNQFSLTFIQEMVGRSDLFSRSLFTSERDYQSKIYNPPDVEVAPICLSGLAGVGKSQTIAALMRLLPSNAEFESTHFQDKVPLVSYWYASARDKARGRQLLADFLLNFDPTEQKTNASQLLNLCRCIVHRHGVSLLLLDETQHIVKGQGTAVVTDILLTLARIGLPMIYLANYSLLHKLMGRNQEDTQRLLIQPRVMQPDDPAGTDWKAYVAECVRVSSGQIRASEGEFAAELYRLTFGLKRLAVHLLSLAYIECRKARRSHIVLSDLSQAYRSTEYSSSRRDVEELYRIAVEGPRGTKRKDLYCPLEVPATRTSNIVQFARQERDERVTALAIDSSMTEQERKAIKHIESASRSPHAKPPRRKPLPKATLDETQVAFAKFVEEMSSGKPKKPT</sequence>
<dbReference type="InterPro" id="IPR027417">
    <property type="entry name" value="P-loop_NTPase"/>
</dbReference>
<evidence type="ECO:0000313" key="4">
    <source>
        <dbReference type="Proteomes" id="UP000553948"/>
    </source>
</evidence>
<proteinExistence type="predicted"/>
<feature type="domain" description="ORC1/DEAH AAA+ ATPase" evidence="2">
    <location>
        <begin position="98"/>
        <end position="231"/>
    </location>
</feature>
<dbReference type="Proteomes" id="UP000553948">
    <property type="component" value="Unassembled WGS sequence"/>
</dbReference>
<gene>
    <name evidence="3" type="ORF">H4C47_23500</name>
</gene>
<organism evidence="3 4">
    <name type="scientific">Pseudomonas putida</name>
    <name type="common">Arthrobacter siderocapsulatus</name>
    <dbReference type="NCBI Taxonomy" id="303"/>
    <lineage>
        <taxon>Bacteria</taxon>
        <taxon>Pseudomonadati</taxon>
        <taxon>Pseudomonadota</taxon>
        <taxon>Gammaproteobacteria</taxon>
        <taxon>Pseudomonadales</taxon>
        <taxon>Pseudomonadaceae</taxon>
        <taxon>Pseudomonas</taxon>
    </lineage>
</organism>
<name>A0A7W2L576_PSEPU</name>
<feature type="compositionally biased region" description="Basic and acidic residues" evidence="1">
    <location>
        <begin position="393"/>
        <end position="404"/>
    </location>
</feature>
<comment type="caution">
    <text evidence="3">The sequence shown here is derived from an EMBL/GenBank/DDBJ whole genome shotgun (WGS) entry which is preliminary data.</text>
</comment>
<dbReference type="AlphaFoldDB" id="A0A7W2L576"/>
<evidence type="ECO:0000256" key="1">
    <source>
        <dbReference type="SAM" id="MobiDB-lite"/>
    </source>
</evidence>
<dbReference type="GO" id="GO:0016887">
    <property type="term" value="F:ATP hydrolysis activity"/>
    <property type="evidence" value="ECO:0007669"/>
    <property type="project" value="InterPro"/>
</dbReference>
<dbReference type="InterPro" id="IPR049945">
    <property type="entry name" value="AAA_22"/>
</dbReference>
<protein>
    <submittedName>
        <fullName evidence="3">AAA family ATPase</fullName>
    </submittedName>
</protein>
<feature type="region of interest" description="Disordered" evidence="1">
    <location>
        <begin position="392"/>
        <end position="424"/>
    </location>
</feature>
<dbReference type="SUPFAM" id="SSF52540">
    <property type="entry name" value="P-loop containing nucleoside triphosphate hydrolases"/>
    <property type="match status" value="1"/>
</dbReference>
<feature type="compositionally biased region" description="Basic residues" evidence="1">
    <location>
        <begin position="409"/>
        <end position="419"/>
    </location>
</feature>
<reference evidence="3 4" key="1">
    <citation type="submission" date="2020-07" db="EMBL/GenBank/DDBJ databases">
        <title>Diversity of carbapenemase encoding genes among Pseudomonas putida group clinical isolates in a tertiary Brazilian hospital.</title>
        <authorList>
            <person name="Alberto-Lei F."/>
            <person name="Nodari C.S."/>
            <person name="Streling A.P."/>
            <person name="Paulino J.T."/>
            <person name="Bessa-Neto F.O."/>
            <person name="Cayo R."/>
            <person name="Gales A.C."/>
        </authorList>
    </citation>
    <scope>NUCLEOTIDE SEQUENCE [LARGE SCALE GENOMIC DNA]</scope>
    <source>
        <strain evidence="3 4">12464</strain>
    </source>
</reference>
<dbReference type="EMBL" id="JACGDG010000025">
    <property type="protein sequence ID" value="MBA6118685.1"/>
    <property type="molecule type" value="Genomic_DNA"/>
</dbReference>